<name>A0A1G7B139_9BACT</name>
<evidence type="ECO:0000313" key="2">
    <source>
        <dbReference type="EMBL" id="SDE20662.1"/>
    </source>
</evidence>
<evidence type="ECO:0000256" key="1">
    <source>
        <dbReference type="SAM" id="MobiDB-lite"/>
    </source>
</evidence>
<dbReference type="Proteomes" id="UP000198748">
    <property type="component" value="Unassembled WGS sequence"/>
</dbReference>
<keyword evidence="3" id="KW-1185">Reference proteome</keyword>
<protein>
    <submittedName>
        <fullName evidence="2">Uncharacterized protein</fullName>
    </submittedName>
</protein>
<proteinExistence type="predicted"/>
<evidence type="ECO:0000313" key="3">
    <source>
        <dbReference type="Proteomes" id="UP000198748"/>
    </source>
</evidence>
<organism evidence="2 3">
    <name type="scientific">Dyadobacter soli</name>
    <dbReference type="NCBI Taxonomy" id="659014"/>
    <lineage>
        <taxon>Bacteria</taxon>
        <taxon>Pseudomonadati</taxon>
        <taxon>Bacteroidota</taxon>
        <taxon>Cytophagia</taxon>
        <taxon>Cytophagales</taxon>
        <taxon>Spirosomataceae</taxon>
        <taxon>Dyadobacter</taxon>
    </lineage>
</organism>
<dbReference type="RefSeq" id="WP_090147844.1">
    <property type="nucleotide sequence ID" value="NZ_FNAN01000004.1"/>
</dbReference>
<gene>
    <name evidence="2" type="ORF">SAMN04487996_10440</name>
</gene>
<dbReference type="EMBL" id="FNAN01000004">
    <property type="protein sequence ID" value="SDE20662.1"/>
    <property type="molecule type" value="Genomic_DNA"/>
</dbReference>
<sequence length="211" mass="24599">MNLPEKVPALSDPFADDFDAVYKWYTNQDKFKLTAVQQKQLERWRFAREWYTNFDPSNDIEVVRALVNHFSISQRQAYTDVKNSQRFFCTVDQTNEDFEKVMLIERTKRLRKKALASGSARGLDTAAKCDATLVKIYGFDREKAQMPEPKIVQVTISSDPSTIGALPIPNVEKVLKAFWKKKEEKELAEIEDVDFDEVMDNPRNEREHQKN</sequence>
<dbReference type="AlphaFoldDB" id="A0A1G7B139"/>
<dbReference type="STRING" id="659014.SAMN04487996_10440"/>
<accession>A0A1G7B139</accession>
<feature type="region of interest" description="Disordered" evidence="1">
    <location>
        <begin position="191"/>
        <end position="211"/>
    </location>
</feature>
<reference evidence="3" key="1">
    <citation type="submission" date="2016-10" db="EMBL/GenBank/DDBJ databases">
        <authorList>
            <person name="Varghese N."/>
            <person name="Submissions S."/>
        </authorList>
    </citation>
    <scope>NUCLEOTIDE SEQUENCE [LARGE SCALE GENOMIC DNA]</scope>
    <source>
        <strain evidence="3">DSM 25329</strain>
    </source>
</reference>
<feature type="compositionally biased region" description="Basic and acidic residues" evidence="1">
    <location>
        <begin position="200"/>
        <end position="211"/>
    </location>
</feature>
<dbReference type="OrthoDB" id="956398at2"/>